<reference evidence="3" key="1">
    <citation type="submission" date="2021-06" db="EMBL/GenBank/DDBJ databases">
        <authorList>
            <consortium name="Wellcome Sanger Institute Data Sharing"/>
        </authorList>
    </citation>
    <scope>NUCLEOTIDE SEQUENCE [LARGE SCALE GENOMIC DNA]</scope>
</reference>
<evidence type="ECO:0000259" key="2">
    <source>
        <dbReference type="Pfam" id="PF01575"/>
    </source>
</evidence>
<dbReference type="InterPro" id="IPR029069">
    <property type="entry name" value="HotDog_dom_sf"/>
</dbReference>
<dbReference type="Pfam" id="PF01575">
    <property type="entry name" value="MaoC_dehydratas"/>
    <property type="match status" value="1"/>
</dbReference>
<dbReference type="SUPFAM" id="SSF54637">
    <property type="entry name" value="Thioesterase/thiol ester dehydrase-isomerase"/>
    <property type="match status" value="1"/>
</dbReference>
<name>A0A8C4S559_ERPCA</name>
<dbReference type="GO" id="GO:0018812">
    <property type="term" value="F:3-hydroxyacyl-CoA dehydratase activity"/>
    <property type="evidence" value="ECO:0007669"/>
    <property type="project" value="UniProtKB-ARBA"/>
</dbReference>
<keyword evidence="4" id="KW-1185">Reference proteome</keyword>
<evidence type="ECO:0000313" key="4">
    <source>
        <dbReference type="Proteomes" id="UP000694620"/>
    </source>
</evidence>
<dbReference type="FunFam" id="3.10.129.10:FF:000042">
    <property type="entry name" value="MaoC domain protein dehydratase"/>
    <property type="match status" value="1"/>
</dbReference>
<dbReference type="CDD" id="cd03449">
    <property type="entry name" value="R_hydratase"/>
    <property type="match status" value="1"/>
</dbReference>
<evidence type="ECO:0000256" key="1">
    <source>
        <dbReference type="ARBA" id="ARBA00023239"/>
    </source>
</evidence>
<keyword evidence="1" id="KW-0456">Lyase</keyword>
<dbReference type="PANTHER" id="PTHR43437">
    <property type="entry name" value="HYDROXYACYL-THIOESTER DEHYDRATASE TYPE 2, MITOCHONDRIAL-RELATED"/>
    <property type="match status" value="1"/>
</dbReference>
<dbReference type="AlphaFoldDB" id="A0A8C4S559"/>
<proteinExistence type="predicted"/>
<dbReference type="GO" id="GO:0005739">
    <property type="term" value="C:mitochondrion"/>
    <property type="evidence" value="ECO:0007669"/>
    <property type="project" value="TreeGrafter"/>
</dbReference>
<sequence length="172" mass="19192">MQFCSRDTFFIFSQHLLKMFQLHRGFIFGFPVRNIDCRPVHVGAKAELRKVFTKSDVTTFSELTGDANPLHLNEEYAKSTLFKRPIVHGMLINGLVSAVLGTKMPGAGCIFLSQQIRFSAPLYIGEEVLATVEVIKIRKNIAWVSVACSAEDKVVMEGKVQVMLPESPLSCL</sequence>
<dbReference type="Gene3D" id="3.10.129.10">
    <property type="entry name" value="Hotdog Thioesterase"/>
    <property type="match status" value="1"/>
</dbReference>
<dbReference type="Proteomes" id="UP000694620">
    <property type="component" value="Chromosome 1"/>
</dbReference>
<dbReference type="GeneTree" id="ENSGT00530000065109"/>
<dbReference type="GO" id="GO:0006633">
    <property type="term" value="P:fatty acid biosynthetic process"/>
    <property type="evidence" value="ECO:0007669"/>
    <property type="project" value="TreeGrafter"/>
</dbReference>
<accession>A0A8C4S559</accession>
<dbReference type="GO" id="GO:0019171">
    <property type="term" value="F:(3R)-hydroxyacyl-[acyl-carrier-protein] dehydratase activity"/>
    <property type="evidence" value="ECO:0007669"/>
    <property type="project" value="TreeGrafter"/>
</dbReference>
<organism evidence="3 4">
    <name type="scientific">Erpetoichthys calabaricus</name>
    <name type="common">Rope fish</name>
    <name type="synonym">Calamoichthys calabaricus</name>
    <dbReference type="NCBI Taxonomy" id="27687"/>
    <lineage>
        <taxon>Eukaryota</taxon>
        <taxon>Metazoa</taxon>
        <taxon>Chordata</taxon>
        <taxon>Craniata</taxon>
        <taxon>Vertebrata</taxon>
        <taxon>Euteleostomi</taxon>
        <taxon>Actinopterygii</taxon>
        <taxon>Polypteriformes</taxon>
        <taxon>Polypteridae</taxon>
        <taxon>Erpetoichthys</taxon>
    </lineage>
</organism>
<gene>
    <name evidence="3" type="primary">HTD2</name>
</gene>
<reference evidence="3" key="2">
    <citation type="submission" date="2025-08" db="UniProtKB">
        <authorList>
            <consortium name="Ensembl"/>
        </authorList>
    </citation>
    <scope>IDENTIFICATION</scope>
</reference>
<reference evidence="3" key="3">
    <citation type="submission" date="2025-09" db="UniProtKB">
        <authorList>
            <consortium name="Ensembl"/>
        </authorList>
    </citation>
    <scope>IDENTIFICATION</scope>
</reference>
<dbReference type="Ensembl" id="ENSECRT00000011732.1">
    <property type="protein sequence ID" value="ENSECRP00000011543.1"/>
    <property type="gene ID" value="ENSECRG00000007680.1"/>
</dbReference>
<dbReference type="InterPro" id="IPR002539">
    <property type="entry name" value="MaoC-like_dom"/>
</dbReference>
<evidence type="ECO:0000313" key="3">
    <source>
        <dbReference type="Ensembl" id="ENSECRP00000011543.1"/>
    </source>
</evidence>
<dbReference type="InterPro" id="IPR050965">
    <property type="entry name" value="UPF0336/Enoyl-CoA_hydratase"/>
</dbReference>
<dbReference type="PANTHER" id="PTHR43437:SF3">
    <property type="entry name" value="HYDROXYACYL-THIOESTER DEHYDRATASE TYPE 2, MITOCHONDRIAL"/>
    <property type="match status" value="1"/>
</dbReference>
<protein>
    <submittedName>
        <fullName evidence="3">Hydroxyacyl-thioester dehydratase type 2</fullName>
    </submittedName>
</protein>
<feature type="domain" description="MaoC-like" evidence="2">
    <location>
        <begin position="46"/>
        <end position="138"/>
    </location>
</feature>